<dbReference type="Pfam" id="PF03382">
    <property type="entry name" value="DUF285"/>
    <property type="match status" value="2"/>
</dbReference>
<proteinExistence type="predicted"/>
<gene>
    <name evidence="2" type="ORF">SEMRO_123_G059720.1</name>
</gene>
<comment type="caution">
    <text evidence="2">The sequence shown here is derived from an EMBL/GenBank/DDBJ whole genome shotgun (WGS) entry which is preliminary data.</text>
</comment>
<dbReference type="InterPro" id="IPR005046">
    <property type="entry name" value="DUF285"/>
</dbReference>
<dbReference type="Proteomes" id="UP001153069">
    <property type="component" value="Unassembled WGS sequence"/>
</dbReference>
<accession>A0A9N8DFE7</accession>
<dbReference type="OrthoDB" id="198852at2759"/>
<evidence type="ECO:0000313" key="2">
    <source>
        <dbReference type="EMBL" id="CAB9501978.1"/>
    </source>
</evidence>
<feature type="chain" id="PRO_5040429116" evidence="1">
    <location>
        <begin position="29"/>
        <end position="410"/>
    </location>
</feature>
<name>A0A9N8DFE7_9STRA</name>
<keyword evidence="1" id="KW-0732">Signal</keyword>
<sequence>MAKNIITTTRRAMLGFFLLGTLLQAVTASTTESSRRLLRNDNNNKNLKSYLRCHDEQHSCGDNNHRIQLCHYNGKEFTTLCVRSRSSIVEHLHPVDYCGPCISDHNDNAKKAFETTKELQEAVDWYLTMDPVAQRAAHKALAATYGYPMGQWNVGRIQNFRGLFARKVNFNEDLSHWNMSSATDLSFMFWHAHAFTGTGIGQWDTSNVQSLERTFFGAESFTADLSQWNTSSVTSLMGTFWRATSFDSDLSRWNTTAVTTMSRTFCDAILFNQDLSGWETQNVRDMSFMFLNAVQFHQPNLGEWNVQNVQTFERMFAKVPYYDNVTVQRNLLRQWKLSPTAVTTHMFTAPHDKSLRAQQLESNLHVSLDKLLRLAADQHHNNRTQTHDNNEEEPDMALSREILCHGGVCM</sequence>
<protein>
    <submittedName>
        <fullName evidence="2">PARCEL domain-containing protein</fullName>
    </submittedName>
</protein>
<dbReference type="EMBL" id="CAICTM010000122">
    <property type="protein sequence ID" value="CAB9501978.1"/>
    <property type="molecule type" value="Genomic_DNA"/>
</dbReference>
<evidence type="ECO:0000256" key="1">
    <source>
        <dbReference type="SAM" id="SignalP"/>
    </source>
</evidence>
<evidence type="ECO:0000313" key="3">
    <source>
        <dbReference type="Proteomes" id="UP001153069"/>
    </source>
</evidence>
<organism evidence="2 3">
    <name type="scientific">Seminavis robusta</name>
    <dbReference type="NCBI Taxonomy" id="568900"/>
    <lineage>
        <taxon>Eukaryota</taxon>
        <taxon>Sar</taxon>
        <taxon>Stramenopiles</taxon>
        <taxon>Ochrophyta</taxon>
        <taxon>Bacillariophyta</taxon>
        <taxon>Bacillariophyceae</taxon>
        <taxon>Bacillariophycidae</taxon>
        <taxon>Naviculales</taxon>
        <taxon>Naviculaceae</taxon>
        <taxon>Seminavis</taxon>
    </lineage>
</organism>
<keyword evidence="3" id="KW-1185">Reference proteome</keyword>
<dbReference type="AlphaFoldDB" id="A0A9N8DFE7"/>
<dbReference type="NCBIfam" id="TIGR02167">
    <property type="entry name" value="Liste_lipo_26"/>
    <property type="match status" value="1"/>
</dbReference>
<feature type="signal peptide" evidence="1">
    <location>
        <begin position="1"/>
        <end position="28"/>
    </location>
</feature>
<reference evidence="2" key="1">
    <citation type="submission" date="2020-06" db="EMBL/GenBank/DDBJ databases">
        <authorList>
            <consortium name="Plant Systems Biology data submission"/>
        </authorList>
    </citation>
    <scope>NUCLEOTIDE SEQUENCE</scope>
    <source>
        <strain evidence="2">D6</strain>
    </source>
</reference>
<dbReference type="InterPro" id="IPR011889">
    <property type="entry name" value="Liste_lipo_26"/>
</dbReference>